<feature type="compositionally biased region" description="Polar residues" evidence="3">
    <location>
        <begin position="7"/>
        <end position="23"/>
    </location>
</feature>
<dbReference type="Proteomes" id="UP000009328">
    <property type="component" value="Unassembled WGS sequence"/>
</dbReference>
<reference evidence="5 6" key="1">
    <citation type="journal article" date="2012" name="Eukaryot. Cell">
        <title>Draft genome sequence of Wickerhamomyces ciferrii NRRL Y-1031 F-60-10.</title>
        <authorList>
            <person name="Schneider J."/>
            <person name="Andrea H."/>
            <person name="Blom J."/>
            <person name="Jaenicke S."/>
            <person name="Ruckert C."/>
            <person name="Schorsch C."/>
            <person name="Szczepanowski R."/>
            <person name="Farwick M."/>
            <person name="Goesmann A."/>
            <person name="Puhler A."/>
            <person name="Schaffer S."/>
            <person name="Tauch A."/>
            <person name="Kohler T."/>
            <person name="Brinkrolf K."/>
        </authorList>
    </citation>
    <scope>NUCLEOTIDE SEQUENCE [LARGE SCALE GENOMIC DNA]</scope>
    <source>
        <strain evidence="6">ATCC 14091 / BCRC 22168 / CBS 111 / JCM 3599 / NBRC 0793 / NRRL Y-1031 F-60-10</strain>
    </source>
</reference>
<dbReference type="InterPro" id="IPR003382">
    <property type="entry name" value="Flavoprotein"/>
</dbReference>
<dbReference type="Pfam" id="PF02441">
    <property type="entry name" value="Flavoprotein"/>
    <property type="match status" value="1"/>
</dbReference>
<feature type="compositionally biased region" description="Low complexity" evidence="3">
    <location>
        <begin position="51"/>
        <end position="66"/>
    </location>
</feature>
<comment type="similarity">
    <text evidence="2">Belongs to the HFCD (homooligomeric flavin containing Cys decarboxylase) superfamily.</text>
</comment>
<proteinExistence type="inferred from homology"/>
<comment type="caution">
    <text evidence="5">The sequence shown here is derived from an EMBL/GenBank/DDBJ whole genome shotgun (WGS) entry which is preliminary data.</text>
</comment>
<evidence type="ECO:0000256" key="2">
    <source>
        <dbReference type="ARBA" id="ARBA00038350"/>
    </source>
</evidence>
<dbReference type="InParanoid" id="K0KN66"/>
<evidence type="ECO:0000256" key="3">
    <source>
        <dbReference type="SAM" id="MobiDB-lite"/>
    </source>
</evidence>
<dbReference type="GO" id="GO:0015937">
    <property type="term" value="P:coenzyme A biosynthetic process"/>
    <property type="evidence" value="ECO:0007669"/>
    <property type="project" value="UniProtKB-KW"/>
</dbReference>
<dbReference type="HOGENOM" id="CLU_014402_2_1_1"/>
<evidence type="ECO:0000259" key="4">
    <source>
        <dbReference type="Pfam" id="PF02441"/>
    </source>
</evidence>
<feature type="region of interest" description="Disordered" evidence="3">
    <location>
        <begin position="230"/>
        <end position="287"/>
    </location>
</feature>
<evidence type="ECO:0000313" key="6">
    <source>
        <dbReference type="Proteomes" id="UP000009328"/>
    </source>
</evidence>
<dbReference type="PANTHER" id="PTHR14359">
    <property type="entry name" value="HOMO-OLIGOMERIC FLAVIN CONTAINING CYS DECARBOXYLASE FAMILY"/>
    <property type="match status" value="1"/>
</dbReference>
<dbReference type="EMBL" id="CAIF01000263">
    <property type="protein sequence ID" value="CCH46705.1"/>
    <property type="molecule type" value="Genomic_DNA"/>
</dbReference>
<feature type="compositionally biased region" description="Basic and acidic residues" evidence="3">
    <location>
        <begin position="523"/>
        <end position="534"/>
    </location>
</feature>
<feature type="domain" description="Flavoprotein" evidence="4">
    <location>
        <begin position="320"/>
        <end position="501"/>
    </location>
</feature>
<feature type="region of interest" description="Disordered" evidence="3">
    <location>
        <begin position="513"/>
        <end position="622"/>
    </location>
</feature>
<gene>
    <name evidence="5" type="ORF">BN7_6302</name>
</gene>
<dbReference type="PANTHER" id="PTHR14359:SF6">
    <property type="entry name" value="PHOSPHOPANTOTHENOYLCYSTEINE DECARBOXYLASE"/>
    <property type="match status" value="1"/>
</dbReference>
<protein>
    <recommendedName>
        <fullName evidence="4">Flavoprotein domain-containing protein</fullName>
    </recommendedName>
</protein>
<feature type="compositionally biased region" description="Acidic residues" evidence="3">
    <location>
        <begin position="535"/>
        <end position="585"/>
    </location>
</feature>
<feature type="compositionally biased region" description="Low complexity" evidence="3">
    <location>
        <begin position="591"/>
        <end position="605"/>
    </location>
</feature>
<organism evidence="5 6">
    <name type="scientific">Wickerhamomyces ciferrii (strain ATCC 14091 / BCRC 22168 / CBS 111 / JCM 3599 / NBRC 0793 / NRRL Y-1031 F-60-10)</name>
    <name type="common">Yeast</name>
    <name type="synonym">Pichia ciferrii</name>
    <dbReference type="NCBI Taxonomy" id="1206466"/>
    <lineage>
        <taxon>Eukaryota</taxon>
        <taxon>Fungi</taxon>
        <taxon>Dikarya</taxon>
        <taxon>Ascomycota</taxon>
        <taxon>Saccharomycotina</taxon>
        <taxon>Saccharomycetes</taxon>
        <taxon>Phaffomycetales</taxon>
        <taxon>Wickerhamomycetaceae</taxon>
        <taxon>Wickerhamomyces</taxon>
    </lineage>
</organism>
<sequence>MPDQHEPTVQNLERNPSKTQTQAKPAASILNKTSGSPVKASIANENQMKRSNNVNVNTSAATNTTNPINQPETTAPTRPAVNPTQIPNTGASSSVKYGSVSFTVPDQTEKSHRGSISARPSAIHINTLGQAPTMVQPQGLMTPQQPSDTGSKIKSTSTVISPQTGSSSTTTTDPKLSNPANVQRQYSISNTIASRNPSISSTYSGSANSSRQNSNTGEFIQFTANNFPSYHQYPQENVPANGLKSPELINRKNSTSPTSLDQHRVPSPADSQKLDDPQQSQPIAIPKKIKEKPTKAVIGTPTTTVPFYEFFQKQDDNKIHILIGATGSVATIKVPLIIDKICKLFGSSKVSIQLVVTKAAEHFLKGLKINSDVKIWRDDEEWFGYKKMGDPVLHTELRRWADIMLISPLSANTLAKISNGICDNLLTAIIRSWNPASPILVAPAMNTFMYTHPVTSKHLTSLQEDCPWIEILKPVEKVLVCGDIGMGGMREWSDIVEILAKKLKEIQKARELESRLAEGTSNGKDDDNKGKGSDTNEDEDGDDDDDDDDDDDNDDNDDDDDDDDDDEDDEDDDDEDEDDDEDDYGDNNAVIDDQQNNHNSNHNSIQRTDVKNPPLESLKLST</sequence>
<dbReference type="Gene3D" id="3.40.50.1950">
    <property type="entry name" value="Flavin prenyltransferase-like"/>
    <property type="match status" value="1"/>
</dbReference>
<dbReference type="GO" id="GO:0071513">
    <property type="term" value="C:phosphopantothenoylcysteine decarboxylase complex"/>
    <property type="evidence" value="ECO:0007669"/>
    <property type="project" value="TreeGrafter"/>
</dbReference>
<dbReference type="InterPro" id="IPR036551">
    <property type="entry name" value="Flavin_trans-like"/>
</dbReference>
<feature type="compositionally biased region" description="Polar residues" evidence="3">
    <location>
        <begin position="136"/>
        <end position="163"/>
    </location>
</feature>
<keyword evidence="6" id="KW-1185">Reference proteome</keyword>
<feature type="region of interest" description="Disordered" evidence="3">
    <location>
        <begin position="1"/>
        <end position="97"/>
    </location>
</feature>
<evidence type="ECO:0000313" key="5">
    <source>
        <dbReference type="EMBL" id="CCH46705.1"/>
    </source>
</evidence>
<keyword evidence="1" id="KW-0173">Coenzyme A biosynthesis</keyword>
<dbReference type="GO" id="GO:0004633">
    <property type="term" value="F:phosphopantothenoylcysteine decarboxylase activity"/>
    <property type="evidence" value="ECO:0007669"/>
    <property type="project" value="TreeGrafter"/>
</dbReference>
<dbReference type="SUPFAM" id="SSF52507">
    <property type="entry name" value="Homo-oligomeric flavin-containing Cys decarboxylases, HFCD"/>
    <property type="match status" value="1"/>
</dbReference>
<dbReference type="eggNOG" id="KOG0672">
    <property type="taxonomic scope" value="Eukaryota"/>
</dbReference>
<dbReference type="GO" id="GO:0010181">
    <property type="term" value="F:FMN binding"/>
    <property type="evidence" value="ECO:0007669"/>
    <property type="project" value="TreeGrafter"/>
</dbReference>
<feature type="compositionally biased region" description="Polar residues" evidence="3">
    <location>
        <begin position="67"/>
        <end position="97"/>
    </location>
</feature>
<feature type="compositionally biased region" description="Polar residues" evidence="3">
    <location>
        <begin position="251"/>
        <end position="260"/>
    </location>
</feature>
<evidence type="ECO:0000256" key="1">
    <source>
        <dbReference type="ARBA" id="ARBA00022993"/>
    </source>
</evidence>
<feature type="compositionally biased region" description="Polar residues" evidence="3">
    <location>
        <begin position="173"/>
        <end position="214"/>
    </location>
</feature>
<dbReference type="AlphaFoldDB" id="K0KN66"/>
<name>K0KN66_WICCF</name>
<accession>K0KN66</accession>
<dbReference type="STRING" id="1206466.K0KN66"/>
<feature type="region of interest" description="Disordered" evidence="3">
    <location>
        <begin position="136"/>
        <end position="214"/>
    </location>
</feature>